<keyword evidence="4" id="KW-1185">Reference proteome</keyword>
<evidence type="ECO:0000313" key="4">
    <source>
        <dbReference type="Proteomes" id="UP001152797"/>
    </source>
</evidence>
<reference evidence="2" key="2">
    <citation type="submission" date="2024-04" db="EMBL/GenBank/DDBJ databases">
        <authorList>
            <person name="Chen Y."/>
            <person name="Shah S."/>
            <person name="Dougan E. K."/>
            <person name="Thang M."/>
            <person name="Chan C."/>
        </authorList>
    </citation>
    <scope>NUCLEOTIDE SEQUENCE [LARGE SCALE GENOMIC DNA]</scope>
</reference>
<dbReference type="EMBL" id="CAMXCT030004979">
    <property type="protein sequence ID" value="CAL4798268.1"/>
    <property type="molecule type" value="Genomic_DNA"/>
</dbReference>
<reference evidence="1" key="1">
    <citation type="submission" date="2022-10" db="EMBL/GenBank/DDBJ databases">
        <authorList>
            <person name="Chen Y."/>
            <person name="Dougan E. K."/>
            <person name="Chan C."/>
            <person name="Rhodes N."/>
            <person name="Thang M."/>
        </authorList>
    </citation>
    <scope>NUCLEOTIDE SEQUENCE</scope>
</reference>
<keyword evidence="3" id="KW-0966">Cell projection</keyword>
<comment type="caution">
    <text evidence="1">The sequence shown here is derived from an EMBL/GenBank/DDBJ whole genome shotgun (WGS) entry which is preliminary data.</text>
</comment>
<gene>
    <name evidence="1" type="ORF">C1SCF055_LOCUS36169</name>
</gene>
<proteinExistence type="predicted"/>
<dbReference type="EMBL" id="CAMXCT020004979">
    <property type="protein sequence ID" value="CAL1164331.1"/>
    <property type="molecule type" value="Genomic_DNA"/>
</dbReference>
<keyword evidence="3" id="KW-0969">Cilium</keyword>
<name>A0A9P1DIT2_9DINO</name>
<organism evidence="1">
    <name type="scientific">Cladocopium goreaui</name>
    <dbReference type="NCBI Taxonomy" id="2562237"/>
    <lineage>
        <taxon>Eukaryota</taxon>
        <taxon>Sar</taxon>
        <taxon>Alveolata</taxon>
        <taxon>Dinophyceae</taxon>
        <taxon>Suessiales</taxon>
        <taxon>Symbiodiniaceae</taxon>
        <taxon>Cladocopium</taxon>
    </lineage>
</organism>
<accession>A0A9P1DIT2</accession>
<dbReference type="Proteomes" id="UP001152797">
    <property type="component" value="Unassembled WGS sequence"/>
</dbReference>
<evidence type="ECO:0000313" key="2">
    <source>
        <dbReference type="EMBL" id="CAL1164331.1"/>
    </source>
</evidence>
<dbReference type="EMBL" id="CAMXCT010004979">
    <property type="protein sequence ID" value="CAI4010956.1"/>
    <property type="molecule type" value="Genomic_DNA"/>
</dbReference>
<evidence type="ECO:0000313" key="3">
    <source>
        <dbReference type="EMBL" id="CAL4798268.1"/>
    </source>
</evidence>
<keyword evidence="3" id="KW-0282">Flagellum</keyword>
<protein>
    <submittedName>
        <fullName evidence="3">Cilia- and flagella-associated protein 20</fullName>
    </submittedName>
</protein>
<evidence type="ECO:0000313" key="1">
    <source>
        <dbReference type="EMBL" id="CAI4010956.1"/>
    </source>
</evidence>
<dbReference type="AlphaFoldDB" id="A0A9P1DIT2"/>
<sequence length="208" mass="23007">MAETKDPATYPTKVYSSSGSGWRRAKHRLAETNGACENSVHFDRGKLLSDMDRHGRGELQMGTRISDFCREHVMNKAVLLRQWLRGLQISVPNFEISQALSKLGVALNITGGRCRGLELEEFQLVDGSADPHQMAFTLQLDMGIHCLVNTTLQAIGPAKTCELEMETAAAVARVGCLSNMDCREKFQRLVRGCLRQNPPPLLSSCLFG</sequence>